<reference evidence="2 3" key="1">
    <citation type="journal article" date="2011" name="Science">
        <title>The Selaginella genome identifies genetic changes associated with the evolution of vascular plants.</title>
        <authorList>
            <person name="Banks J.A."/>
            <person name="Nishiyama T."/>
            <person name="Hasebe M."/>
            <person name="Bowman J.L."/>
            <person name="Gribskov M."/>
            <person name="dePamphilis C."/>
            <person name="Albert V.A."/>
            <person name="Aono N."/>
            <person name="Aoyama T."/>
            <person name="Ambrose B.A."/>
            <person name="Ashton N.W."/>
            <person name="Axtell M.J."/>
            <person name="Barker E."/>
            <person name="Barker M.S."/>
            <person name="Bennetzen J.L."/>
            <person name="Bonawitz N.D."/>
            <person name="Chapple C."/>
            <person name="Cheng C."/>
            <person name="Correa L.G."/>
            <person name="Dacre M."/>
            <person name="DeBarry J."/>
            <person name="Dreyer I."/>
            <person name="Elias M."/>
            <person name="Engstrom E.M."/>
            <person name="Estelle M."/>
            <person name="Feng L."/>
            <person name="Finet C."/>
            <person name="Floyd S.K."/>
            <person name="Frommer W.B."/>
            <person name="Fujita T."/>
            <person name="Gramzow L."/>
            <person name="Gutensohn M."/>
            <person name="Harholt J."/>
            <person name="Hattori M."/>
            <person name="Heyl A."/>
            <person name="Hirai T."/>
            <person name="Hiwatashi Y."/>
            <person name="Ishikawa M."/>
            <person name="Iwata M."/>
            <person name="Karol K.G."/>
            <person name="Koehler B."/>
            <person name="Kolukisaoglu U."/>
            <person name="Kubo M."/>
            <person name="Kurata T."/>
            <person name="Lalonde S."/>
            <person name="Li K."/>
            <person name="Li Y."/>
            <person name="Litt A."/>
            <person name="Lyons E."/>
            <person name="Manning G."/>
            <person name="Maruyama T."/>
            <person name="Michael T.P."/>
            <person name="Mikami K."/>
            <person name="Miyazaki S."/>
            <person name="Morinaga S."/>
            <person name="Murata T."/>
            <person name="Mueller-Roeber B."/>
            <person name="Nelson D.R."/>
            <person name="Obara M."/>
            <person name="Oguri Y."/>
            <person name="Olmstead R.G."/>
            <person name="Onodera N."/>
            <person name="Petersen B.L."/>
            <person name="Pils B."/>
            <person name="Prigge M."/>
            <person name="Rensing S.A."/>
            <person name="Riano-Pachon D.M."/>
            <person name="Roberts A.W."/>
            <person name="Sato Y."/>
            <person name="Scheller H.V."/>
            <person name="Schulz B."/>
            <person name="Schulz C."/>
            <person name="Shakirov E.V."/>
            <person name="Shibagaki N."/>
            <person name="Shinohara N."/>
            <person name="Shippen D.E."/>
            <person name="Soerensen I."/>
            <person name="Sotooka R."/>
            <person name="Sugimoto N."/>
            <person name="Sugita M."/>
            <person name="Sumikawa N."/>
            <person name="Tanurdzic M."/>
            <person name="Theissen G."/>
            <person name="Ulvskov P."/>
            <person name="Wakazuki S."/>
            <person name="Weng J.K."/>
            <person name="Willats W.W."/>
            <person name="Wipf D."/>
            <person name="Wolf P.G."/>
            <person name="Yang L."/>
            <person name="Zimmer A.D."/>
            <person name="Zhu Q."/>
            <person name="Mitros T."/>
            <person name="Hellsten U."/>
            <person name="Loque D."/>
            <person name="Otillar R."/>
            <person name="Salamov A."/>
            <person name="Schmutz J."/>
            <person name="Shapiro H."/>
            <person name="Lindquist E."/>
            <person name="Lucas S."/>
            <person name="Rokhsar D."/>
            <person name="Grigoriev I.V."/>
        </authorList>
    </citation>
    <scope>NUCLEOTIDE SEQUENCE [LARGE SCALE GENOMIC DNA]</scope>
</reference>
<name>D8S937_SELML</name>
<evidence type="ECO:0000256" key="1">
    <source>
        <dbReference type="SAM" id="MobiDB-lite"/>
    </source>
</evidence>
<dbReference type="InParanoid" id="D8S937"/>
<dbReference type="KEGG" id="smo:SELMODRAFT_419485"/>
<evidence type="ECO:0000313" key="2">
    <source>
        <dbReference type="EMBL" id="EFJ19135.1"/>
    </source>
</evidence>
<organism evidence="3">
    <name type="scientific">Selaginella moellendorffii</name>
    <name type="common">Spikemoss</name>
    <dbReference type="NCBI Taxonomy" id="88036"/>
    <lineage>
        <taxon>Eukaryota</taxon>
        <taxon>Viridiplantae</taxon>
        <taxon>Streptophyta</taxon>
        <taxon>Embryophyta</taxon>
        <taxon>Tracheophyta</taxon>
        <taxon>Lycopodiopsida</taxon>
        <taxon>Selaginellales</taxon>
        <taxon>Selaginellaceae</taxon>
        <taxon>Selaginella</taxon>
    </lineage>
</organism>
<dbReference type="Proteomes" id="UP000001514">
    <property type="component" value="Unassembled WGS sequence"/>
</dbReference>
<feature type="region of interest" description="Disordered" evidence="1">
    <location>
        <begin position="28"/>
        <end position="47"/>
    </location>
</feature>
<dbReference type="Gramene" id="EFJ19135">
    <property type="protein sequence ID" value="EFJ19135"/>
    <property type="gene ID" value="SELMODRAFT_419485"/>
</dbReference>
<dbReference type="AlphaFoldDB" id="D8S937"/>
<dbReference type="HOGENOM" id="CLU_768149_0_0_1"/>
<keyword evidence="3" id="KW-1185">Reference proteome</keyword>
<dbReference type="EMBL" id="GL377607">
    <property type="protein sequence ID" value="EFJ19135.1"/>
    <property type="molecule type" value="Genomic_DNA"/>
</dbReference>
<evidence type="ECO:0000313" key="3">
    <source>
        <dbReference type="Proteomes" id="UP000001514"/>
    </source>
</evidence>
<accession>D8S937</accession>
<protein>
    <submittedName>
        <fullName evidence="2">Uncharacterized protein</fullName>
    </submittedName>
</protein>
<sequence length="361" mass="39674">MPAGAVLPWPGSCASCLEIAIAMPSSQSATRIRRGGESAGHSPPRTLWRTARNGTLPWRGSMRSSSASIQGELITDFEKRVAVRTGTRAPSSRLDPKQIVEELGYKPALQHGLLDFTVGISGPDEERDDCCSFHLRVPKHHFRFLDNLFNAVVMNEDNPGFYPLEYGRCSSVFSAFNVLQHHSIVSISFSRSHVDLHVRTAVDQIRQLAKSKHANAPCLCRRRVMVLVSAKTRVTLLQAEKEPSFGRSACLGFCSSSSRMQRVQICRREFTASLTVGRHDVLDEEVFYIEQAAARGSVIGISEKPAAEWCGDLELGADDLGSEPDTLLLIVRGAEELERIGLEVWLPILLDAGSYVADLGS</sequence>
<gene>
    <name evidence="2" type="ORF">SELMODRAFT_419485</name>
</gene>
<proteinExistence type="predicted"/>